<sequence>MAGDFNAQLGKLSDRERHLGGSYSIVAQRTDNGDRLKDAASKPLRALLNDKRSQLKHRLVRSLCNGREQWWVAKAREVEKAAAIGNSRQLFRLVKETGIRNPIVSETLSEKDGHIIHSQSRRLDRWAEHFRDQFNWPSSTLRFSTISGQPEWQVNVGPPSLYEDEKISLNNMDDAATENETFHSMRIFDHIRLRNIAGITGWLGHVLRMPEHRLPRRAMLTGVEDGWKKIRGGQTKTWHRCLKSLTSSLSHVGRCRLLVWGPRDYRNQWLESLGDMAQNRSQWRRCIHSLHAGFLHL</sequence>
<dbReference type="Proteomes" id="UP000290809">
    <property type="component" value="Unassembled WGS sequence"/>
</dbReference>
<gene>
    <name evidence="1" type="ORF">DC041_0009769</name>
</gene>
<evidence type="ECO:0000313" key="1">
    <source>
        <dbReference type="EMBL" id="RTG84990.1"/>
    </source>
</evidence>
<evidence type="ECO:0000313" key="2">
    <source>
        <dbReference type="Proteomes" id="UP000290809"/>
    </source>
</evidence>
<reference evidence="1 2" key="1">
    <citation type="journal article" date="2019" name="PLoS Pathog.">
        <title>Genome sequence of the bovine parasite Schistosoma bovis Tanzania.</title>
        <authorList>
            <person name="Oey H."/>
            <person name="Zakrzewski M."/>
            <person name="Gobert G."/>
            <person name="Gravermann K."/>
            <person name="Stoye J."/>
            <person name="Jones M."/>
            <person name="Mcmanus D."/>
            <person name="Krause L."/>
        </authorList>
    </citation>
    <scope>NUCLEOTIDE SEQUENCE [LARGE SCALE GENOMIC DNA]</scope>
    <source>
        <strain evidence="1 2">TAN1997</strain>
    </source>
</reference>
<name>A0A430QBB4_SCHBO</name>
<dbReference type="EMBL" id="QMKO01002059">
    <property type="protein sequence ID" value="RTG84990.1"/>
    <property type="molecule type" value="Genomic_DNA"/>
</dbReference>
<keyword evidence="2" id="KW-1185">Reference proteome</keyword>
<organism evidence="1 2">
    <name type="scientific">Schistosoma bovis</name>
    <name type="common">Blood fluke</name>
    <dbReference type="NCBI Taxonomy" id="6184"/>
    <lineage>
        <taxon>Eukaryota</taxon>
        <taxon>Metazoa</taxon>
        <taxon>Spiralia</taxon>
        <taxon>Lophotrochozoa</taxon>
        <taxon>Platyhelminthes</taxon>
        <taxon>Trematoda</taxon>
        <taxon>Digenea</taxon>
        <taxon>Strigeidida</taxon>
        <taxon>Schistosomatoidea</taxon>
        <taxon>Schistosomatidae</taxon>
        <taxon>Schistosoma</taxon>
    </lineage>
</organism>
<proteinExistence type="predicted"/>
<accession>A0A430QBB4</accession>
<protein>
    <submittedName>
        <fullName evidence="1">Uncharacterized protein</fullName>
    </submittedName>
</protein>
<comment type="caution">
    <text evidence="1">The sequence shown here is derived from an EMBL/GenBank/DDBJ whole genome shotgun (WGS) entry which is preliminary data.</text>
</comment>
<dbReference type="STRING" id="6184.A0A430QBB4"/>
<dbReference type="AlphaFoldDB" id="A0A430QBB4"/>